<reference evidence="3" key="8">
    <citation type="submission" date="2020-01" db="EMBL/GenBank/DDBJ databases">
        <title>Bacteria Cultured from War Wounds Associated with the Conflict in Eastern Ukraine.</title>
        <authorList>
            <person name="Snesrud E."/>
            <person name="Galac M.R."/>
            <person name="Mc Gann P."/>
            <person name="Valentine K."/>
            <person name="Viacheslav K."/>
        </authorList>
    </citation>
    <scope>NUCLEOTIDE SEQUENCE</scope>
    <source>
        <strain evidence="3">VNMU148</strain>
    </source>
</reference>
<evidence type="ECO:0000313" key="8">
    <source>
        <dbReference type="Proteomes" id="UP000194857"/>
    </source>
</evidence>
<dbReference type="PROSITE" id="PS51257">
    <property type="entry name" value="PROKAR_LIPOPROTEIN"/>
    <property type="match status" value="1"/>
</dbReference>
<dbReference type="EMBL" id="CVVU01000237">
    <property type="protein sequence ID" value="CRP70917.1"/>
    <property type="molecule type" value="Genomic_DNA"/>
</dbReference>
<feature type="chain" id="PRO_5015028053" description="Lipoprotein" evidence="1">
    <location>
        <begin position="23"/>
        <end position="113"/>
    </location>
</feature>
<reference evidence="7" key="1">
    <citation type="submission" date="2015-06" db="EMBL/GenBank/DDBJ databases">
        <authorList>
            <person name="Radhakrishnan Rajesh"/>
            <person name="Underwood Anthony"/>
            <person name="Al-Shahib Ali"/>
        </authorList>
    </citation>
    <scope>NUCLEOTIDE SEQUENCE [LARGE SCALE GENOMIC DNA]</scope>
    <source>
        <strain evidence="7">P19_London_7_VIM_2_05_10</strain>
    </source>
</reference>
<sequence>MRSPLATIACACLLLGGCSKSAEDSANPLLGKDAECLELFARSNALYCDIREDERESQANGTPRRHTDYEVADAAYLLKATGERCAIDTTYVTECSAKAGQWLQKARAKAAKP</sequence>
<reference evidence="4" key="4">
    <citation type="submission" date="2017-05" db="EMBL/GenBank/DDBJ databases">
        <authorList>
            <person name="Song R."/>
            <person name="Chenine A.L."/>
            <person name="Ruprecht R.M."/>
        </authorList>
    </citation>
    <scope>NUCLEOTIDE SEQUENCE [LARGE SCALE GENOMIC DNA]</scope>
    <source>
        <strain evidence="4">S567_C10_BS</strain>
    </source>
</reference>
<evidence type="ECO:0008006" key="12">
    <source>
        <dbReference type="Google" id="ProtNLM"/>
    </source>
</evidence>
<comment type="caution">
    <text evidence="3">The sequence shown here is derived from an EMBL/GenBank/DDBJ whole genome shotgun (WGS) entry which is preliminary data.</text>
</comment>
<evidence type="ECO:0000313" key="9">
    <source>
        <dbReference type="Proteomes" id="UP000253594"/>
    </source>
</evidence>
<reference evidence="5 9" key="6">
    <citation type="submission" date="2018-07" db="EMBL/GenBank/DDBJ databases">
        <title>Mechanisms of high-level aminoglycoside resistance among Gram-negative pathogens in Brazil.</title>
        <authorList>
            <person name="Ballaben A.S."/>
            <person name="Darini A.L.C."/>
            <person name="Doi Y."/>
        </authorList>
    </citation>
    <scope>NUCLEOTIDE SEQUENCE [LARGE SCALE GENOMIC DNA]</scope>
    <source>
        <strain evidence="5 9">B2-305</strain>
    </source>
</reference>
<name>A0A072ZK74_PSEAI</name>
<dbReference type="EMBL" id="NSNE01000015">
    <property type="protein sequence ID" value="RPM10692.1"/>
    <property type="molecule type" value="Genomic_DNA"/>
</dbReference>
<evidence type="ECO:0000313" key="5">
    <source>
        <dbReference type="EMBL" id="RCI70752.1"/>
    </source>
</evidence>
<proteinExistence type="predicted"/>
<feature type="signal peptide" evidence="1">
    <location>
        <begin position="1"/>
        <end position="22"/>
    </location>
</feature>
<dbReference type="AlphaFoldDB" id="A0A072ZK74"/>
<dbReference type="Proteomes" id="UP000045039">
    <property type="component" value="Unassembled WGS sequence"/>
</dbReference>
<evidence type="ECO:0000313" key="7">
    <source>
        <dbReference type="Proteomes" id="UP000045039"/>
    </source>
</evidence>
<evidence type="ECO:0000313" key="6">
    <source>
        <dbReference type="EMBL" id="RPM10692.1"/>
    </source>
</evidence>
<evidence type="ECO:0000313" key="3">
    <source>
        <dbReference type="EMBL" id="MZZ11989.1"/>
    </source>
</evidence>
<dbReference type="Proteomes" id="UP000644192">
    <property type="component" value="Unassembled WGS sequence"/>
</dbReference>
<dbReference type="RefSeq" id="WP_003082903.1">
    <property type="nucleotide sequence ID" value="NZ_AP014839.1"/>
</dbReference>
<reference evidence="6 10" key="5">
    <citation type="submission" date="2017-08" db="EMBL/GenBank/DDBJ databases">
        <authorList>
            <person name="Feschi L."/>
            <person name="Jeukens J."/>
            <person name="Emond-Rheault J.-G."/>
            <person name="Kukavica-Ibrulj I."/>
            <person name="Boyle B."/>
            <person name="Levesque R.C."/>
        </authorList>
    </citation>
    <scope>NUCLEOTIDE SEQUENCE [LARGE SCALE GENOMIC DNA]</scope>
    <source>
        <strain evidence="6 10">PA-W36</strain>
    </source>
</reference>
<accession>A0A072ZK74</accession>
<accession>A0A1S1C909</accession>
<organism evidence="3 11">
    <name type="scientific">Pseudomonas aeruginosa</name>
    <dbReference type="NCBI Taxonomy" id="287"/>
    <lineage>
        <taxon>Bacteria</taxon>
        <taxon>Pseudomonadati</taxon>
        <taxon>Pseudomonadota</taxon>
        <taxon>Gammaproteobacteria</taxon>
        <taxon>Pseudomonadales</taxon>
        <taxon>Pseudomonadaceae</taxon>
        <taxon>Pseudomonas</taxon>
    </lineage>
</organism>
<dbReference type="Proteomes" id="UP000194857">
    <property type="component" value="Unassembled WGS sequence"/>
</dbReference>
<protein>
    <recommendedName>
        <fullName evidence="12">Lipoprotein</fullName>
    </recommendedName>
</protein>
<dbReference type="EMBL" id="QORE01001854">
    <property type="protein sequence ID" value="RCI70752.1"/>
    <property type="molecule type" value="Genomic_DNA"/>
</dbReference>
<evidence type="ECO:0000313" key="2">
    <source>
        <dbReference type="EMBL" id="CRP70917.1"/>
    </source>
</evidence>
<dbReference type="Proteomes" id="UP000253594">
    <property type="component" value="Unassembled WGS sequence"/>
</dbReference>
<dbReference type="EMBL" id="NFFZ01000003">
    <property type="protein sequence ID" value="OTI64133.1"/>
    <property type="molecule type" value="Genomic_DNA"/>
</dbReference>
<evidence type="ECO:0000313" key="11">
    <source>
        <dbReference type="Proteomes" id="UP000644192"/>
    </source>
</evidence>
<reference evidence="6 10" key="7">
    <citation type="submission" date="2019-01" db="EMBL/GenBank/DDBJ databases">
        <title>The Pseudomonas aeruginosa pan-genome provides new insights on its population structure, horizontal gene transfer and pathogenicity.</title>
        <authorList>
            <person name="Freschi L."/>
            <person name="Vincent A.T."/>
            <person name="Jeukens J."/>
            <person name="Emond-Rheault J.-G."/>
            <person name="Kukavica-Ibrulj I."/>
            <person name="Dupont M.-J."/>
            <person name="Charette S.J."/>
            <person name="Boyle B."/>
            <person name="Levesque R.C."/>
        </authorList>
    </citation>
    <scope>NUCLEOTIDE SEQUENCE [LARGE SCALE GENOMIC DNA]</scope>
    <source>
        <strain evidence="6 10">PA-W36</strain>
    </source>
</reference>
<keyword evidence="1" id="KW-0732">Signal</keyword>
<evidence type="ECO:0000313" key="4">
    <source>
        <dbReference type="EMBL" id="OTI64133.1"/>
    </source>
</evidence>
<reference evidence="2" key="2">
    <citation type="submission" date="2015-06" db="EMBL/GenBank/DDBJ databases">
        <authorList>
            <person name="Radhakrishnan R."/>
            <person name="Underwood A."/>
            <person name="Al-Shahib A."/>
        </authorList>
    </citation>
    <scope>NUCLEOTIDE SEQUENCE</scope>
    <source>
        <strain evidence="2">P19_London_7_VIM_2_05_10</strain>
    </source>
</reference>
<evidence type="ECO:0000256" key="1">
    <source>
        <dbReference type="SAM" id="SignalP"/>
    </source>
</evidence>
<reference evidence="8" key="3">
    <citation type="submission" date="2017-05" db="EMBL/GenBank/DDBJ databases">
        <authorList>
            <person name="Giani T."/>
            <person name="Arena F."/>
            <person name="Pollini S."/>
            <person name="Di Pilato V."/>
            <person name="D'Andrea M.M."/>
            <person name="Henrici De Angelis L."/>
            <person name="Bassetti M."/>
            <person name="Rossolini G.M."/>
        </authorList>
    </citation>
    <scope>NUCLEOTIDE SEQUENCE [LARGE SCALE GENOMIC DNA]</scope>
    <source>
        <strain evidence="8">S567_C10_BS</strain>
    </source>
</reference>
<dbReference type="Proteomes" id="UP000284767">
    <property type="component" value="Unassembled WGS sequence"/>
</dbReference>
<dbReference type="EMBL" id="WXZT01000003">
    <property type="protein sequence ID" value="MZZ11989.1"/>
    <property type="molecule type" value="Genomic_DNA"/>
</dbReference>
<gene>
    <name evidence="4" type="ORF">CAZ10_07955</name>
    <name evidence="5" type="ORF">DT376_32830</name>
    <name evidence="3" type="ORF">GUL26_07000</name>
    <name evidence="6" type="ORF">IPC1295_23585</name>
    <name evidence="2" type="ORF">PAERUG_P19_London_7_VIM_2_05_10_05310</name>
</gene>
<evidence type="ECO:0000313" key="10">
    <source>
        <dbReference type="Proteomes" id="UP000284767"/>
    </source>
</evidence>
<dbReference type="OMA" id="YCAIRED"/>